<dbReference type="GO" id="GO:0051117">
    <property type="term" value="F:ATPase binding"/>
    <property type="evidence" value="ECO:0007669"/>
    <property type="project" value="TreeGrafter"/>
</dbReference>
<proteinExistence type="inferred from homology"/>
<dbReference type="EMBL" id="LR796568">
    <property type="protein sequence ID" value="CAB4151191.1"/>
    <property type="molecule type" value="Genomic_DNA"/>
</dbReference>
<dbReference type="NCBIfam" id="NF045542">
    <property type="entry name" value="Clp_rel_HeadMat"/>
    <property type="match status" value="1"/>
</dbReference>
<feature type="region of interest" description="Disordered" evidence="3">
    <location>
        <begin position="343"/>
        <end position="370"/>
    </location>
</feature>
<dbReference type="PANTHER" id="PTHR10381:SF11">
    <property type="entry name" value="ATP-DEPENDENT CLP PROTEASE PROTEOLYTIC SUBUNIT, MITOCHONDRIAL"/>
    <property type="match status" value="1"/>
</dbReference>
<sequence length="370" mass="39942">MEIYNLLINKDIGTDKGEISAEYVRNQIDSAKKINAGEIKLIINSRGGSVYEGFSIYNDLKDAGIKVTAYIHGFCGSIATLIASAAEYVEMSETAQYMIHNASGGAQGTASEIESTAEALKQIDTILAQNYSKKTKKSIEDIKVLMDKTTYMTPQEAKSLGFVDAVRMPVAAFGNFNPNIKMKKENNKGFNAKLASAFKAIEEALTGAEPKNFVEPLADGMTIVYGDGELEVGKEAYLDEAMTEHAPEGEHALAAGKIIVVDAAGVIIEIRDIEAAATEPTEPTEAEAKVAELTAQVDALVAEITALKEEKEIVETASADFKAKMEKEFKALKSTITNAGISITDKAPAHNKTNKSAFDSFAEKKRNDYK</sequence>
<evidence type="ECO:0000256" key="1">
    <source>
        <dbReference type="ARBA" id="ARBA00007039"/>
    </source>
</evidence>
<name>A0A6J5MZG1_9CAUD</name>
<feature type="compositionally biased region" description="Basic and acidic residues" evidence="3">
    <location>
        <begin position="361"/>
        <end position="370"/>
    </location>
</feature>
<dbReference type="PRINTS" id="PR00127">
    <property type="entry name" value="CLPPROTEASEP"/>
</dbReference>
<dbReference type="PANTHER" id="PTHR10381">
    <property type="entry name" value="ATP-DEPENDENT CLP PROTEASE PROTEOLYTIC SUBUNIT"/>
    <property type="match status" value="1"/>
</dbReference>
<dbReference type="CDD" id="cd07016">
    <property type="entry name" value="S14_ClpP_1"/>
    <property type="match status" value="1"/>
</dbReference>
<dbReference type="Gene3D" id="3.90.226.10">
    <property type="entry name" value="2-enoyl-CoA Hydratase, Chain A, domain 1"/>
    <property type="match status" value="1"/>
</dbReference>
<dbReference type="InterPro" id="IPR029045">
    <property type="entry name" value="ClpP/crotonase-like_dom_sf"/>
</dbReference>
<reference evidence="4" key="1">
    <citation type="submission" date="2020-04" db="EMBL/GenBank/DDBJ databases">
        <authorList>
            <person name="Chiriac C."/>
            <person name="Salcher M."/>
            <person name="Ghai R."/>
            <person name="Kavagutti S V."/>
        </authorList>
    </citation>
    <scope>NUCLEOTIDE SEQUENCE</scope>
</reference>
<evidence type="ECO:0000313" key="4">
    <source>
        <dbReference type="EMBL" id="CAB4151191.1"/>
    </source>
</evidence>
<dbReference type="InterPro" id="IPR001907">
    <property type="entry name" value="ClpP"/>
</dbReference>
<protein>
    <submittedName>
        <fullName evidence="4">S14_ClpP_1 domain containing protein</fullName>
    </submittedName>
</protein>
<keyword evidence="2" id="KW-0175">Coiled coil</keyword>
<gene>
    <name evidence="4" type="ORF">UFOVP595_5</name>
</gene>
<dbReference type="GO" id="GO:0006515">
    <property type="term" value="P:protein quality control for misfolded or incompletely synthesized proteins"/>
    <property type="evidence" value="ECO:0007669"/>
    <property type="project" value="TreeGrafter"/>
</dbReference>
<dbReference type="GO" id="GO:0004176">
    <property type="term" value="F:ATP-dependent peptidase activity"/>
    <property type="evidence" value="ECO:0007669"/>
    <property type="project" value="InterPro"/>
</dbReference>
<dbReference type="SUPFAM" id="SSF52096">
    <property type="entry name" value="ClpP/crotonase"/>
    <property type="match status" value="1"/>
</dbReference>
<evidence type="ECO:0000256" key="2">
    <source>
        <dbReference type="SAM" id="Coils"/>
    </source>
</evidence>
<comment type="similarity">
    <text evidence="1">Belongs to the peptidase S14 family.</text>
</comment>
<accession>A0A6J5MZG1</accession>
<dbReference type="Pfam" id="PF00574">
    <property type="entry name" value="CLP_protease"/>
    <property type="match status" value="1"/>
</dbReference>
<organism evidence="4">
    <name type="scientific">uncultured Caudovirales phage</name>
    <dbReference type="NCBI Taxonomy" id="2100421"/>
    <lineage>
        <taxon>Viruses</taxon>
        <taxon>Duplodnaviria</taxon>
        <taxon>Heunggongvirae</taxon>
        <taxon>Uroviricota</taxon>
        <taxon>Caudoviricetes</taxon>
        <taxon>Peduoviridae</taxon>
        <taxon>Maltschvirus</taxon>
        <taxon>Maltschvirus maltsch</taxon>
    </lineage>
</organism>
<evidence type="ECO:0000256" key="3">
    <source>
        <dbReference type="SAM" id="MobiDB-lite"/>
    </source>
</evidence>
<dbReference type="GO" id="GO:0004252">
    <property type="term" value="F:serine-type endopeptidase activity"/>
    <property type="evidence" value="ECO:0007669"/>
    <property type="project" value="InterPro"/>
</dbReference>
<feature type="coiled-coil region" evidence="2">
    <location>
        <begin position="290"/>
        <end position="317"/>
    </location>
</feature>
<dbReference type="GO" id="GO:0009368">
    <property type="term" value="C:endopeptidase Clp complex"/>
    <property type="evidence" value="ECO:0007669"/>
    <property type="project" value="TreeGrafter"/>
</dbReference>
<dbReference type="InterPro" id="IPR023562">
    <property type="entry name" value="ClpP/TepA"/>
</dbReference>